<dbReference type="Proteomes" id="UP000294901">
    <property type="component" value="Unassembled WGS sequence"/>
</dbReference>
<proteinExistence type="predicted"/>
<accession>A0A4R6JYW4</accession>
<dbReference type="EMBL" id="SNWR01000001">
    <property type="protein sequence ID" value="TDO40476.1"/>
    <property type="molecule type" value="Genomic_DNA"/>
</dbReference>
<dbReference type="AlphaFoldDB" id="A0A4R6JYW4"/>
<feature type="compositionally biased region" description="Low complexity" evidence="1">
    <location>
        <begin position="64"/>
        <end position="77"/>
    </location>
</feature>
<comment type="caution">
    <text evidence="2">The sequence shown here is derived from an EMBL/GenBank/DDBJ whole genome shotgun (WGS) entry which is preliminary data.</text>
</comment>
<evidence type="ECO:0000313" key="3">
    <source>
        <dbReference type="Proteomes" id="UP000294901"/>
    </source>
</evidence>
<dbReference type="RefSeq" id="WP_203720423.1">
    <property type="nucleotide sequence ID" value="NZ_BOMD01000007.1"/>
</dbReference>
<name>A0A4R6JYW4_9ACTN</name>
<protein>
    <submittedName>
        <fullName evidence="2">Uncharacterized protein</fullName>
    </submittedName>
</protein>
<reference evidence="2 3" key="1">
    <citation type="submission" date="2019-03" db="EMBL/GenBank/DDBJ databases">
        <title>Sequencing the genomes of 1000 actinobacteria strains.</title>
        <authorList>
            <person name="Klenk H.-P."/>
        </authorList>
    </citation>
    <scope>NUCLEOTIDE SEQUENCE [LARGE SCALE GENOMIC DNA]</scope>
    <source>
        <strain evidence="2 3">DSM 43805</strain>
    </source>
</reference>
<gene>
    <name evidence="2" type="ORF">C8E87_4190</name>
</gene>
<evidence type="ECO:0000256" key="1">
    <source>
        <dbReference type="SAM" id="MobiDB-lite"/>
    </source>
</evidence>
<sequence>MAPRYDIRVRERPGELSSSAFLGLSASSAGGVLRLSGEMDQSALHGVLERIRFLGLELIDVRRTPGTPRRPALAPRRPSSPDESGRKEHS</sequence>
<feature type="compositionally biased region" description="Basic and acidic residues" evidence="1">
    <location>
        <begin position="79"/>
        <end position="90"/>
    </location>
</feature>
<evidence type="ECO:0000313" key="2">
    <source>
        <dbReference type="EMBL" id="TDO40476.1"/>
    </source>
</evidence>
<feature type="region of interest" description="Disordered" evidence="1">
    <location>
        <begin position="64"/>
        <end position="90"/>
    </location>
</feature>
<keyword evidence="3" id="KW-1185">Reference proteome</keyword>
<organism evidence="2 3">
    <name type="scientific">Paractinoplanes brasiliensis</name>
    <dbReference type="NCBI Taxonomy" id="52695"/>
    <lineage>
        <taxon>Bacteria</taxon>
        <taxon>Bacillati</taxon>
        <taxon>Actinomycetota</taxon>
        <taxon>Actinomycetes</taxon>
        <taxon>Micromonosporales</taxon>
        <taxon>Micromonosporaceae</taxon>
        <taxon>Paractinoplanes</taxon>
    </lineage>
</organism>